<sequence length="50" mass="4618">MVDVSIAIAGAGGGMASGLIVAAAGYPRLAIGGGILAPAIVPAVAARTQT</sequence>
<name>A0ABW7WSU8_9NOCA</name>
<organism evidence="2 3">
    <name type="scientific">Nocardia beijingensis</name>
    <dbReference type="NCBI Taxonomy" id="95162"/>
    <lineage>
        <taxon>Bacteria</taxon>
        <taxon>Bacillati</taxon>
        <taxon>Actinomycetota</taxon>
        <taxon>Actinomycetes</taxon>
        <taxon>Mycobacteriales</taxon>
        <taxon>Nocardiaceae</taxon>
        <taxon>Nocardia</taxon>
    </lineage>
</organism>
<evidence type="ECO:0000313" key="2">
    <source>
        <dbReference type="EMBL" id="MFI2325351.1"/>
    </source>
</evidence>
<accession>A0ABW7WSU8</accession>
<feature type="transmembrane region" description="Helical" evidence="1">
    <location>
        <begin position="6"/>
        <end position="26"/>
    </location>
</feature>
<reference evidence="2 3" key="1">
    <citation type="submission" date="2024-10" db="EMBL/GenBank/DDBJ databases">
        <title>The Natural Products Discovery Center: Release of the First 8490 Sequenced Strains for Exploring Actinobacteria Biosynthetic Diversity.</title>
        <authorList>
            <person name="Kalkreuter E."/>
            <person name="Kautsar S.A."/>
            <person name="Yang D."/>
            <person name="Bader C.D."/>
            <person name="Teijaro C.N."/>
            <person name="Fluegel L."/>
            <person name="Davis C.M."/>
            <person name="Simpson J.R."/>
            <person name="Lauterbach L."/>
            <person name="Steele A.D."/>
            <person name="Gui C."/>
            <person name="Meng S."/>
            <person name="Li G."/>
            <person name="Viehrig K."/>
            <person name="Ye F."/>
            <person name="Su P."/>
            <person name="Kiefer A.F."/>
            <person name="Nichols A."/>
            <person name="Cepeda A.J."/>
            <person name="Yan W."/>
            <person name="Fan B."/>
            <person name="Jiang Y."/>
            <person name="Adhikari A."/>
            <person name="Zheng C.-J."/>
            <person name="Schuster L."/>
            <person name="Cowan T.M."/>
            <person name="Smanski M.J."/>
            <person name="Chevrette M.G."/>
            <person name="De Carvalho L.P.S."/>
            <person name="Shen B."/>
        </authorList>
    </citation>
    <scope>NUCLEOTIDE SEQUENCE [LARGE SCALE GENOMIC DNA]</scope>
    <source>
        <strain evidence="2 3">NPDC019626</strain>
    </source>
</reference>
<protein>
    <submittedName>
        <fullName evidence="2">Uncharacterized protein</fullName>
    </submittedName>
</protein>
<proteinExistence type="predicted"/>
<dbReference type="Proteomes" id="UP001611450">
    <property type="component" value="Unassembled WGS sequence"/>
</dbReference>
<keyword evidence="1" id="KW-0812">Transmembrane</keyword>
<gene>
    <name evidence="2" type="ORF">ACH47G_33100</name>
</gene>
<comment type="caution">
    <text evidence="2">The sequence shown here is derived from an EMBL/GenBank/DDBJ whole genome shotgun (WGS) entry which is preliminary data.</text>
</comment>
<evidence type="ECO:0000256" key="1">
    <source>
        <dbReference type="SAM" id="Phobius"/>
    </source>
</evidence>
<keyword evidence="1" id="KW-1133">Transmembrane helix</keyword>
<keyword evidence="1" id="KW-0472">Membrane</keyword>
<keyword evidence="3" id="KW-1185">Reference proteome</keyword>
<evidence type="ECO:0000313" key="3">
    <source>
        <dbReference type="Proteomes" id="UP001611450"/>
    </source>
</evidence>
<dbReference type="EMBL" id="JBIRXV010000012">
    <property type="protein sequence ID" value="MFI2325351.1"/>
    <property type="molecule type" value="Genomic_DNA"/>
</dbReference>
<dbReference type="RefSeq" id="WP_396949195.1">
    <property type="nucleotide sequence ID" value="NZ_JBIRXV010000012.1"/>
</dbReference>